<comment type="caution">
    <text evidence="5">The sequence shown here is derived from an EMBL/GenBank/DDBJ whole genome shotgun (WGS) entry which is preliminary data.</text>
</comment>
<gene>
    <name evidence="5" type="ORF">ACFFGN_02455</name>
</gene>
<dbReference type="InterPro" id="IPR026881">
    <property type="entry name" value="WYL_dom"/>
</dbReference>
<evidence type="ECO:0000256" key="2">
    <source>
        <dbReference type="ARBA" id="ARBA00023125"/>
    </source>
</evidence>
<sequence length="317" mass="35162">MLETSARLLKLLSLLQLHREWSGYDLADRMGVSTRTVRRDVDKLRELGYPVNASTGTTGGYRLGAGSALPPLLLDDEEAVAVAVGLRSAANFSVSGIEETSVRALAKLEQVLPSRLRHRVDALQRFIVATPGSGPTVDPALLVQLAGACRDHERLRFDYLDHAGKPTLRSTEPHRLVTRGRRWYLVAWDLDRDGWRTYRVDRIKPRTPTGPRFSPREPPAEDLAAYVGKGVSTASWRYRIRVRLHASKEEMSARVPMYVGDFTAIDENTCELATGSDNLEMSAGYLALLGVHFDVIEPTELKGAVRAIADRFTQAAQ</sequence>
<dbReference type="PROSITE" id="PS00894">
    <property type="entry name" value="HTH_DEOR_1"/>
    <property type="match status" value="1"/>
</dbReference>
<keyword evidence="2" id="KW-0238">DNA-binding</keyword>
<protein>
    <submittedName>
        <fullName evidence="5">Helix-turn-helix transcriptional regulator</fullName>
    </submittedName>
</protein>
<keyword evidence="6" id="KW-1185">Reference proteome</keyword>
<dbReference type="PROSITE" id="PS52050">
    <property type="entry name" value="WYL"/>
    <property type="match status" value="1"/>
</dbReference>
<dbReference type="InterPro" id="IPR036388">
    <property type="entry name" value="WH-like_DNA-bd_sf"/>
</dbReference>
<dbReference type="Pfam" id="PF13280">
    <property type="entry name" value="WYL"/>
    <property type="match status" value="1"/>
</dbReference>
<dbReference type="PANTHER" id="PTHR34580">
    <property type="match status" value="1"/>
</dbReference>
<dbReference type="SMART" id="SM00420">
    <property type="entry name" value="HTH_DEOR"/>
    <property type="match status" value="1"/>
</dbReference>
<dbReference type="EMBL" id="JBHLTC010000001">
    <property type="protein sequence ID" value="MFC0622904.1"/>
    <property type="molecule type" value="Genomic_DNA"/>
</dbReference>
<evidence type="ECO:0000256" key="1">
    <source>
        <dbReference type="ARBA" id="ARBA00023015"/>
    </source>
</evidence>
<dbReference type="Proteomes" id="UP001589890">
    <property type="component" value="Unassembled WGS sequence"/>
</dbReference>
<organism evidence="5 6">
    <name type="scientific">Kribbella deserti</name>
    <dbReference type="NCBI Taxonomy" id="1926257"/>
    <lineage>
        <taxon>Bacteria</taxon>
        <taxon>Bacillati</taxon>
        <taxon>Actinomycetota</taxon>
        <taxon>Actinomycetes</taxon>
        <taxon>Propionibacteriales</taxon>
        <taxon>Kribbellaceae</taxon>
        <taxon>Kribbella</taxon>
    </lineage>
</organism>
<feature type="domain" description="HTH deoR-type" evidence="4">
    <location>
        <begin position="4"/>
        <end position="63"/>
    </location>
</feature>
<dbReference type="Pfam" id="PF08279">
    <property type="entry name" value="HTH_11"/>
    <property type="match status" value="1"/>
</dbReference>
<dbReference type="PROSITE" id="PS51000">
    <property type="entry name" value="HTH_DEOR_2"/>
    <property type="match status" value="1"/>
</dbReference>
<dbReference type="InterPro" id="IPR036390">
    <property type="entry name" value="WH_DNA-bd_sf"/>
</dbReference>
<dbReference type="Pfam" id="PF25583">
    <property type="entry name" value="WCX"/>
    <property type="match status" value="1"/>
</dbReference>
<keyword evidence="3" id="KW-0804">Transcription</keyword>
<dbReference type="SUPFAM" id="SSF46785">
    <property type="entry name" value="Winged helix' DNA-binding domain"/>
    <property type="match status" value="1"/>
</dbReference>
<evidence type="ECO:0000313" key="6">
    <source>
        <dbReference type="Proteomes" id="UP001589890"/>
    </source>
</evidence>
<dbReference type="InterPro" id="IPR013196">
    <property type="entry name" value="HTH_11"/>
</dbReference>
<evidence type="ECO:0000259" key="4">
    <source>
        <dbReference type="PROSITE" id="PS51000"/>
    </source>
</evidence>
<name>A0ABV6QE42_9ACTN</name>
<proteinExistence type="predicted"/>
<dbReference type="InterPro" id="IPR018356">
    <property type="entry name" value="Tscrpt_reg_HTH_DeoR_CS"/>
</dbReference>
<evidence type="ECO:0000313" key="5">
    <source>
        <dbReference type="EMBL" id="MFC0622904.1"/>
    </source>
</evidence>
<reference evidence="5 6" key="1">
    <citation type="submission" date="2024-09" db="EMBL/GenBank/DDBJ databases">
        <authorList>
            <person name="Sun Q."/>
            <person name="Mori K."/>
        </authorList>
    </citation>
    <scope>NUCLEOTIDE SEQUENCE [LARGE SCALE GENOMIC DNA]</scope>
    <source>
        <strain evidence="5 6">CGMCC 1.15906</strain>
    </source>
</reference>
<dbReference type="InterPro" id="IPR051534">
    <property type="entry name" value="CBASS_pafABC_assoc_protein"/>
</dbReference>
<evidence type="ECO:0000256" key="3">
    <source>
        <dbReference type="ARBA" id="ARBA00023163"/>
    </source>
</evidence>
<dbReference type="RefSeq" id="WP_380043582.1">
    <property type="nucleotide sequence ID" value="NZ_JBHLTC010000001.1"/>
</dbReference>
<dbReference type="PANTHER" id="PTHR34580:SF3">
    <property type="entry name" value="PROTEIN PAFB"/>
    <property type="match status" value="1"/>
</dbReference>
<dbReference type="InterPro" id="IPR001034">
    <property type="entry name" value="DeoR_HTH"/>
</dbReference>
<dbReference type="InterPro" id="IPR057727">
    <property type="entry name" value="WCX_dom"/>
</dbReference>
<dbReference type="Gene3D" id="1.10.10.10">
    <property type="entry name" value="Winged helix-like DNA-binding domain superfamily/Winged helix DNA-binding domain"/>
    <property type="match status" value="1"/>
</dbReference>
<keyword evidence="1" id="KW-0805">Transcription regulation</keyword>
<accession>A0ABV6QE42</accession>